<dbReference type="GO" id="GO:0005654">
    <property type="term" value="C:nucleoplasm"/>
    <property type="evidence" value="ECO:0007669"/>
    <property type="project" value="TreeGrafter"/>
</dbReference>
<name>A0AAN5CY97_9BILA</name>
<organism evidence="4 5">
    <name type="scientific">Pristionchus mayeri</name>
    <dbReference type="NCBI Taxonomy" id="1317129"/>
    <lineage>
        <taxon>Eukaryota</taxon>
        <taxon>Metazoa</taxon>
        <taxon>Ecdysozoa</taxon>
        <taxon>Nematoda</taxon>
        <taxon>Chromadorea</taxon>
        <taxon>Rhabditida</taxon>
        <taxon>Rhabditina</taxon>
        <taxon>Diplogasteromorpha</taxon>
        <taxon>Diplogasteroidea</taxon>
        <taxon>Neodiplogasteridae</taxon>
        <taxon>Pristionchus</taxon>
    </lineage>
</organism>
<feature type="repeat" description="ANK" evidence="1">
    <location>
        <begin position="65"/>
        <end position="97"/>
    </location>
</feature>
<keyword evidence="1" id="KW-0040">ANK repeat</keyword>
<dbReference type="AlphaFoldDB" id="A0AAN5CY97"/>
<evidence type="ECO:0000259" key="3">
    <source>
        <dbReference type="PROSITE" id="PS50954"/>
    </source>
</evidence>
<dbReference type="Pfam" id="PF22945">
    <property type="entry name" value="LEM-3_GIY-YIG"/>
    <property type="match status" value="1"/>
</dbReference>
<reference evidence="5" key="1">
    <citation type="submission" date="2022-10" db="EMBL/GenBank/DDBJ databases">
        <title>Genome assembly of Pristionchus species.</title>
        <authorList>
            <person name="Yoshida K."/>
            <person name="Sommer R.J."/>
        </authorList>
    </citation>
    <scope>NUCLEOTIDE SEQUENCE [LARGE SCALE GENOMIC DNA]</scope>
    <source>
        <strain evidence="5">RS5460</strain>
    </source>
</reference>
<feature type="region of interest" description="Disordered" evidence="2">
    <location>
        <begin position="617"/>
        <end position="647"/>
    </location>
</feature>
<feature type="compositionally biased region" description="Basic and acidic residues" evidence="2">
    <location>
        <begin position="251"/>
        <end position="268"/>
    </location>
</feature>
<dbReference type="SUPFAM" id="SSF48403">
    <property type="entry name" value="Ankyrin repeat"/>
    <property type="match status" value="1"/>
</dbReference>
<feature type="region of interest" description="Disordered" evidence="2">
    <location>
        <begin position="376"/>
        <end position="412"/>
    </location>
</feature>
<feature type="region of interest" description="Disordered" evidence="2">
    <location>
        <begin position="232"/>
        <end position="328"/>
    </location>
</feature>
<keyword evidence="5" id="KW-1185">Reference proteome</keyword>
<dbReference type="EMBL" id="BTRK01000005">
    <property type="protein sequence ID" value="GMR52946.1"/>
    <property type="molecule type" value="Genomic_DNA"/>
</dbReference>
<gene>
    <name evidence="4" type="ORF">PMAYCL1PPCAC_23141</name>
</gene>
<feature type="region of interest" description="Disordered" evidence="2">
    <location>
        <begin position="164"/>
        <end position="191"/>
    </location>
</feature>
<dbReference type="PROSITE" id="PS50297">
    <property type="entry name" value="ANK_REP_REGION"/>
    <property type="match status" value="1"/>
</dbReference>
<dbReference type="PANTHER" id="PTHR46427">
    <property type="entry name" value="ANKYRIN REPEAT AND LEM DOMAIN-CONTAINING PROTEIN 1"/>
    <property type="match status" value="1"/>
</dbReference>
<evidence type="ECO:0000313" key="4">
    <source>
        <dbReference type="EMBL" id="GMR52946.1"/>
    </source>
</evidence>
<feature type="compositionally biased region" description="Polar residues" evidence="2">
    <location>
        <begin position="170"/>
        <end position="191"/>
    </location>
</feature>
<dbReference type="PROSITE" id="PS50088">
    <property type="entry name" value="ANK_REPEAT"/>
    <property type="match status" value="1"/>
</dbReference>
<dbReference type="GO" id="GO:0000724">
    <property type="term" value="P:double-strand break repair via homologous recombination"/>
    <property type="evidence" value="ECO:0007669"/>
    <property type="project" value="TreeGrafter"/>
</dbReference>
<accession>A0AAN5CY97</accession>
<dbReference type="Gene3D" id="1.10.720.40">
    <property type="match status" value="1"/>
</dbReference>
<dbReference type="Pfam" id="PF12796">
    <property type="entry name" value="Ank_2"/>
    <property type="match status" value="1"/>
</dbReference>
<dbReference type="Pfam" id="PF03020">
    <property type="entry name" value="LEM"/>
    <property type="match status" value="1"/>
</dbReference>
<dbReference type="GO" id="GO:0000712">
    <property type="term" value="P:resolution of meiotic recombination intermediates"/>
    <property type="evidence" value="ECO:0007669"/>
    <property type="project" value="TreeGrafter"/>
</dbReference>
<feature type="compositionally biased region" description="Low complexity" evidence="2">
    <location>
        <begin position="380"/>
        <end position="391"/>
    </location>
</feature>
<dbReference type="GO" id="GO:0005737">
    <property type="term" value="C:cytoplasm"/>
    <property type="evidence" value="ECO:0007669"/>
    <property type="project" value="TreeGrafter"/>
</dbReference>
<dbReference type="InterPro" id="IPR011015">
    <property type="entry name" value="LEM/LEM-like_dom_sf"/>
</dbReference>
<dbReference type="InterPro" id="IPR034998">
    <property type="entry name" value="ANKLE1"/>
</dbReference>
<dbReference type="Gene3D" id="1.25.40.20">
    <property type="entry name" value="Ankyrin repeat-containing domain"/>
    <property type="match status" value="1"/>
</dbReference>
<dbReference type="InterPro" id="IPR003887">
    <property type="entry name" value="LEM_dom"/>
</dbReference>
<dbReference type="InterPro" id="IPR036770">
    <property type="entry name" value="Ankyrin_rpt-contain_sf"/>
</dbReference>
<comment type="caution">
    <text evidence="4">The sequence shown here is derived from an EMBL/GenBank/DDBJ whole genome shotgun (WGS) entry which is preliminary data.</text>
</comment>
<sequence>ASSPHSITHFNPSRVFSPSSPMAVSDPSPTPLLHLVAGGDSPLTLEVARTRLAEGDDPNMREDGDGLTPLHVAAHWDNLAMVQLLLLHGGDVWRKDDHGRTPMSMAQGETKKFLRRMAAKSEGERTSIFSRMAHLHLGSRIGKAFKGARKKVRRTLGAILPAQRRRADSECNNPGVITSTPRPSLDTASVATSNSQYVTADEGTIGAERTMAARGSLMPSARPSLNGTSILNLEWKRPATPPKTGEGVEIGWKKGLEKGEEKKIDDGKVMVTVRKKQKSPAEKKKDKDAERRPSSTESGAEEGSGESPPESMVKAPRGLKKRVAEMSEERLRSELRQVGVAAGPIGKGGVRKGYEKKLVEALVVEGDQSKMKRIIDGVAPPSTSSSKTPSKAGTRTPGGGMKTAVESTPQKEVQGVKYSRPLELAIYGKSWQEGSAQALDESIRAYFMNKGVTAFCYLLLDPRKLPAKISECTLQELIDAIFYVGKGTKARPHQHLIDARNAKDNPNARHSDKIARILEIWASGHGVVSLQLSFDICDEEAFTREASLMDAIGVRNLTNAKGGKYYGLVGSWQLLQKAQLGTLMLKRVWSYIRTDPSAIKPIRPEALPDTLFKPYGGGARKPAAPSGVVSKPTPPPPGVINRLRAGR</sequence>
<protein>
    <recommendedName>
        <fullName evidence="3">LEM domain-containing protein</fullName>
    </recommendedName>
</protein>
<proteinExistence type="predicted"/>
<feature type="compositionally biased region" description="Basic and acidic residues" evidence="2">
    <location>
        <begin position="279"/>
        <end position="294"/>
    </location>
</feature>
<feature type="compositionally biased region" description="Polar residues" evidence="2">
    <location>
        <begin position="1"/>
        <end position="22"/>
    </location>
</feature>
<dbReference type="InterPro" id="IPR002110">
    <property type="entry name" value="Ankyrin_rpt"/>
</dbReference>
<dbReference type="GO" id="GO:0004520">
    <property type="term" value="F:DNA endonuclease activity"/>
    <property type="evidence" value="ECO:0007669"/>
    <property type="project" value="TreeGrafter"/>
</dbReference>
<feature type="domain" description="LEM" evidence="3">
    <location>
        <begin position="320"/>
        <end position="365"/>
    </location>
</feature>
<dbReference type="SMART" id="SM00248">
    <property type="entry name" value="ANK"/>
    <property type="match status" value="1"/>
</dbReference>
<evidence type="ECO:0000256" key="2">
    <source>
        <dbReference type="SAM" id="MobiDB-lite"/>
    </source>
</evidence>
<dbReference type="CDD" id="cd10454">
    <property type="entry name" value="GIY-YIG_COG3680_Meta"/>
    <property type="match status" value="1"/>
</dbReference>
<dbReference type="PANTHER" id="PTHR46427:SF1">
    <property type="entry name" value="ANKYRIN REPEAT AND LEM DOMAIN-CONTAINING PROTEIN 1"/>
    <property type="match status" value="1"/>
</dbReference>
<evidence type="ECO:0000313" key="5">
    <source>
        <dbReference type="Proteomes" id="UP001328107"/>
    </source>
</evidence>
<feature type="non-terminal residue" evidence="4">
    <location>
        <position position="1"/>
    </location>
</feature>
<feature type="region of interest" description="Disordered" evidence="2">
    <location>
        <begin position="1"/>
        <end position="27"/>
    </location>
</feature>
<dbReference type="PROSITE" id="PS50954">
    <property type="entry name" value="LEM"/>
    <property type="match status" value="1"/>
</dbReference>
<dbReference type="Proteomes" id="UP001328107">
    <property type="component" value="Unassembled WGS sequence"/>
</dbReference>
<evidence type="ECO:0000256" key="1">
    <source>
        <dbReference type="PROSITE-ProRule" id="PRU00023"/>
    </source>
</evidence>